<evidence type="ECO:0000313" key="2">
    <source>
        <dbReference type="EMBL" id="KAG5173595.1"/>
    </source>
</evidence>
<comment type="caution">
    <text evidence="2">The sequence shown here is derived from an EMBL/GenBank/DDBJ whole genome shotgun (WGS) entry which is preliminary data.</text>
</comment>
<evidence type="ECO:0000256" key="1">
    <source>
        <dbReference type="SAM" id="MobiDB-lite"/>
    </source>
</evidence>
<protein>
    <submittedName>
        <fullName evidence="2">Uncharacterized protein</fullName>
    </submittedName>
</protein>
<sequence>MSYSHVLDEIFAERNARFEKYGIHEKREERNAYNQRLRDAVEECIEQIKNSPKSAKSFQFWTELPDDKKKKLILEVYEREENINQPERNGKYLPSILRISIWNAIKIYLRLAVARRNDATRTGDPHAHYSLQDSSKDFGRKLERFVRKHRAGREGPIDASPRDVNVACGSGNDSSVVSN</sequence>
<dbReference type="EMBL" id="JAFIQS010000001">
    <property type="protein sequence ID" value="KAG5173595.1"/>
    <property type="molecule type" value="Genomic_DNA"/>
</dbReference>
<dbReference type="AlphaFoldDB" id="A0A8H7Y9J9"/>
<feature type="region of interest" description="Disordered" evidence="1">
    <location>
        <begin position="149"/>
        <end position="179"/>
    </location>
</feature>
<gene>
    <name evidence="2" type="ORF">JR316_000252</name>
</gene>
<reference evidence="2" key="1">
    <citation type="submission" date="2021-02" db="EMBL/GenBank/DDBJ databases">
        <title>Psilocybe cubensis genome.</title>
        <authorList>
            <person name="Mckernan K.J."/>
            <person name="Crawford S."/>
            <person name="Trippe A."/>
            <person name="Kane L.T."/>
            <person name="Mclaughlin S."/>
        </authorList>
    </citation>
    <scope>NUCLEOTIDE SEQUENCE [LARGE SCALE GENOMIC DNA]</scope>
    <source>
        <strain evidence="2">MGC-MH-2018</strain>
    </source>
</reference>
<organism evidence="2">
    <name type="scientific">Psilocybe cubensis</name>
    <name type="common">Psychedelic mushroom</name>
    <name type="synonym">Stropharia cubensis</name>
    <dbReference type="NCBI Taxonomy" id="181762"/>
    <lineage>
        <taxon>Eukaryota</taxon>
        <taxon>Fungi</taxon>
        <taxon>Dikarya</taxon>
        <taxon>Basidiomycota</taxon>
        <taxon>Agaricomycotina</taxon>
        <taxon>Agaricomycetes</taxon>
        <taxon>Agaricomycetidae</taxon>
        <taxon>Agaricales</taxon>
        <taxon>Agaricineae</taxon>
        <taxon>Strophariaceae</taxon>
        <taxon>Psilocybe</taxon>
    </lineage>
</organism>
<proteinExistence type="predicted"/>
<name>A0A8H7Y9J9_PSICU</name>
<accession>A0A8H7Y9J9</accession>